<evidence type="ECO:0008006" key="9">
    <source>
        <dbReference type="Google" id="ProtNLM"/>
    </source>
</evidence>
<dbReference type="PANTHER" id="PTHR30093">
    <property type="entry name" value="GENERAL SECRETION PATHWAY PROTEIN G"/>
    <property type="match status" value="1"/>
</dbReference>
<dbReference type="STRING" id="1798475.A2837_02330"/>
<keyword evidence="2" id="KW-0488">Methylation</keyword>
<evidence type="ECO:0000313" key="7">
    <source>
        <dbReference type="EMBL" id="OGG42019.1"/>
    </source>
</evidence>
<evidence type="ECO:0000313" key="8">
    <source>
        <dbReference type="Proteomes" id="UP000176322"/>
    </source>
</evidence>
<dbReference type="NCBIfam" id="TIGR02532">
    <property type="entry name" value="IV_pilin_GFxxxE"/>
    <property type="match status" value="1"/>
</dbReference>
<evidence type="ECO:0000256" key="5">
    <source>
        <dbReference type="ARBA" id="ARBA00023136"/>
    </source>
</evidence>
<accession>A0A1F6BYI8</accession>
<gene>
    <name evidence="7" type="ORF">A2837_02330</name>
</gene>
<dbReference type="Gene3D" id="3.30.700.10">
    <property type="entry name" value="Glycoprotein, Type 4 Pilin"/>
    <property type="match status" value="1"/>
</dbReference>
<evidence type="ECO:0000256" key="2">
    <source>
        <dbReference type="ARBA" id="ARBA00022481"/>
    </source>
</evidence>
<evidence type="ECO:0000256" key="1">
    <source>
        <dbReference type="ARBA" id="ARBA00004167"/>
    </source>
</evidence>
<dbReference type="InterPro" id="IPR012902">
    <property type="entry name" value="N_methyl_site"/>
</dbReference>
<sequence>MNSNKQSTGFTLIELLVVIAIIGILASVVVASLSSARTKGKDAAIKTQMTQMQRQAAIFQSSNGSYIGSGTAGQNDGLAECLGSGGQFVGTVFDPAMSEGVSDLMSGVYQNSSSAPSGNRVFCAVYQNSWAFAAGLNNPTGTNTGWCVDSQGASKEVAFSFSTTGTPLTSGGLARCP</sequence>
<proteinExistence type="predicted"/>
<organism evidence="7 8">
    <name type="scientific">Candidatus Kaiserbacteria bacterium RIFCSPHIGHO2_01_FULL_46_22</name>
    <dbReference type="NCBI Taxonomy" id="1798475"/>
    <lineage>
        <taxon>Bacteria</taxon>
        <taxon>Candidatus Kaiseribacteriota</taxon>
    </lineage>
</organism>
<dbReference type="Proteomes" id="UP000176322">
    <property type="component" value="Unassembled WGS sequence"/>
</dbReference>
<name>A0A1F6BYI8_9BACT</name>
<evidence type="ECO:0000256" key="3">
    <source>
        <dbReference type="ARBA" id="ARBA00022692"/>
    </source>
</evidence>
<dbReference type="InterPro" id="IPR045584">
    <property type="entry name" value="Pilin-like"/>
</dbReference>
<dbReference type="AlphaFoldDB" id="A0A1F6BYI8"/>
<dbReference type="SUPFAM" id="SSF54523">
    <property type="entry name" value="Pili subunits"/>
    <property type="match status" value="1"/>
</dbReference>
<comment type="subcellular location">
    <subcellularLocation>
        <location evidence="1">Membrane</location>
        <topology evidence="1">Single-pass membrane protein</topology>
    </subcellularLocation>
</comment>
<comment type="caution">
    <text evidence="7">The sequence shown here is derived from an EMBL/GenBank/DDBJ whole genome shotgun (WGS) entry which is preliminary data.</text>
</comment>
<dbReference type="Pfam" id="PF07963">
    <property type="entry name" value="N_methyl"/>
    <property type="match status" value="1"/>
</dbReference>
<evidence type="ECO:0000256" key="4">
    <source>
        <dbReference type="ARBA" id="ARBA00022989"/>
    </source>
</evidence>
<keyword evidence="4 6" id="KW-1133">Transmembrane helix</keyword>
<protein>
    <recommendedName>
        <fullName evidence="9">Type II secretion system protein GspG C-terminal domain-containing protein</fullName>
    </recommendedName>
</protein>
<evidence type="ECO:0000256" key="6">
    <source>
        <dbReference type="SAM" id="Phobius"/>
    </source>
</evidence>
<keyword evidence="3 6" id="KW-0812">Transmembrane</keyword>
<dbReference type="GO" id="GO:0016020">
    <property type="term" value="C:membrane"/>
    <property type="evidence" value="ECO:0007669"/>
    <property type="project" value="UniProtKB-SubCell"/>
</dbReference>
<dbReference type="PRINTS" id="PR00885">
    <property type="entry name" value="BCTERIALGSPH"/>
</dbReference>
<dbReference type="GO" id="GO:0015627">
    <property type="term" value="C:type II protein secretion system complex"/>
    <property type="evidence" value="ECO:0007669"/>
    <property type="project" value="InterPro"/>
</dbReference>
<keyword evidence="5 6" id="KW-0472">Membrane</keyword>
<dbReference type="PROSITE" id="PS00409">
    <property type="entry name" value="PROKAR_NTER_METHYL"/>
    <property type="match status" value="1"/>
</dbReference>
<dbReference type="EMBL" id="MFKO01000002">
    <property type="protein sequence ID" value="OGG42019.1"/>
    <property type="molecule type" value="Genomic_DNA"/>
</dbReference>
<feature type="transmembrane region" description="Helical" evidence="6">
    <location>
        <begin position="12"/>
        <end position="33"/>
    </location>
</feature>
<dbReference type="GO" id="GO:0015628">
    <property type="term" value="P:protein secretion by the type II secretion system"/>
    <property type="evidence" value="ECO:0007669"/>
    <property type="project" value="InterPro"/>
</dbReference>
<reference evidence="7 8" key="1">
    <citation type="journal article" date="2016" name="Nat. Commun.">
        <title>Thousands of microbial genomes shed light on interconnected biogeochemical processes in an aquifer system.</title>
        <authorList>
            <person name="Anantharaman K."/>
            <person name="Brown C.T."/>
            <person name="Hug L.A."/>
            <person name="Sharon I."/>
            <person name="Castelle C.J."/>
            <person name="Probst A.J."/>
            <person name="Thomas B.C."/>
            <person name="Singh A."/>
            <person name="Wilkins M.J."/>
            <person name="Karaoz U."/>
            <person name="Brodie E.L."/>
            <person name="Williams K.H."/>
            <person name="Hubbard S.S."/>
            <person name="Banfield J.F."/>
        </authorList>
    </citation>
    <scope>NUCLEOTIDE SEQUENCE [LARGE SCALE GENOMIC DNA]</scope>
</reference>
<dbReference type="InterPro" id="IPR002416">
    <property type="entry name" value="T2SS_protein-GspH"/>
</dbReference>